<keyword evidence="4" id="KW-0472">Membrane</keyword>
<feature type="region of interest" description="Disordered" evidence="3">
    <location>
        <begin position="229"/>
        <end position="349"/>
    </location>
</feature>
<dbReference type="Gene3D" id="1.20.1280.290">
    <property type="match status" value="1"/>
</dbReference>
<dbReference type="PANTHER" id="PTHR12226:SF2">
    <property type="entry name" value="MANNOSE-P-DOLICHOL UTILIZATION DEFECT 1 PROTEIN"/>
    <property type="match status" value="1"/>
</dbReference>
<evidence type="ECO:0000256" key="3">
    <source>
        <dbReference type="SAM" id="MobiDB-lite"/>
    </source>
</evidence>
<feature type="transmembrane region" description="Helical" evidence="4">
    <location>
        <begin position="123"/>
        <end position="147"/>
    </location>
</feature>
<organism evidence="5 6">
    <name type="scientific">Triparma laevis f. inornata</name>
    <dbReference type="NCBI Taxonomy" id="1714386"/>
    <lineage>
        <taxon>Eukaryota</taxon>
        <taxon>Sar</taxon>
        <taxon>Stramenopiles</taxon>
        <taxon>Ochrophyta</taxon>
        <taxon>Bolidophyceae</taxon>
        <taxon>Parmales</taxon>
        <taxon>Triparmaceae</taxon>
        <taxon>Triparma</taxon>
    </lineage>
</organism>
<feature type="compositionally biased region" description="Low complexity" evidence="3">
    <location>
        <begin position="289"/>
        <end position="300"/>
    </location>
</feature>
<gene>
    <name evidence="5" type="ORF">TL16_g11095</name>
</gene>
<sequence>MRGCQASTGLAPASLILEVFLFSNASFYGLRKSFPFSAYGETILQLISSTLILSLHFLYTPSFRTPKNILGISTLYFGYVFMALYVLPIEYAYFLPRMNMPLVIMTRGTQIMENKKNGHTGSLSIITVFMQAFGSFVRIGTTVIQIGLDMNVIFGYCLGCSLNCFVLGQIWFYKEGTREWREPTGKREPTGRRLRSHKEVEEFEEFENFEEFEKVEEIFEEFYEETKVKKEPTKRSTSRSRSVPRSAKKTTPAKKSTPKPTRSTSRGRSTQKSTPAAKKTPATKKSTKKASSVVRAKSATPIREKKDVKKAFDALAKINKVREASKSPSRTPVKKATPARSTRKKTPAK</sequence>
<evidence type="ECO:0000256" key="1">
    <source>
        <dbReference type="ARBA" id="ARBA00022448"/>
    </source>
</evidence>
<evidence type="ECO:0008006" key="7">
    <source>
        <dbReference type="Google" id="ProtNLM"/>
    </source>
</evidence>
<evidence type="ECO:0000313" key="5">
    <source>
        <dbReference type="EMBL" id="GMH88222.1"/>
    </source>
</evidence>
<dbReference type="AlphaFoldDB" id="A0A9W7BID5"/>
<accession>A0A9W7BID5</accession>
<name>A0A9W7BID5_9STRA</name>
<dbReference type="Proteomes" id="UP001162640">
    <property type="component" value="Unassembled WGS sequence"/>
</dbReference>
<comment type="caution">
    <text evidence="5">The sequence shown here is derived from an EMBL/GenBank/DDBJ whole genome shotgun (WGS) entry which is preliminary data.</text>
</comment>
<dbReference type="PANTHER" id="PTHR12226">
    <property type="entry name" value="MANNOSE-P-DOLICHOL UTILIZATION DEFECT 1 LEC35 -RELATED"/>
    <property type="match status" value="1"/>
</dbReference>
<feature type="compositionally biased region" description="Basic and acidic residues" evidence="3">
    <location>
        <begin position="302"/>
        <end position="312"/>
    </location>
</feature>
<evidence type="ECO:0000313" key="6">
    <source>
        <dbReference type="Proteomes" id="UP001162640"/>
    </source>
</evidence>
<protein>
    <recommendedName>
        <fullName evidence="7">Mannose-P-dolichol utilization defect 1 protein homolog</fullName>
    </recommendedName>
</protein>
<keyword evidence="1" id="KW-0813">Transport</keyword>
<feature type="transmembrane region" description="Helical" evidence="4">
    <location>
        <begin position="42"/>
        <end position="59"/>
    </location>
</feature>
<feature type="compositionally biased region" description="Low complexity" evidence="3">
    <location>
        <begin position="253"/>
        <end position="280"/>
    </location>
</feature>
<evidence type="ECO:0000256" key="4">
    <source>
        <dbReference type="SAM" id="Phobius"/>
    </source>
</evidence>
<keyword evidence="2" id="KW-0677">Repeat</keyword>
<keyword evidence="4" id="KW-0812">Transmembrane</keyword>
<feature type="transmembrane region" description="Helical" evidence="4">
    <location>
        <begin position="71"/>
        <end position="95"/>
    </location>
</feature>
<feature type="transmembrane region" description="Helical" evidence="4">
    <location>
        <begin position="12"/>
        <end position="30"/>
    </location>
</feature>
<feature type="transmembrane region" description="Helical" evidence="4">
    <location>
        <begin position="153"/>
        <end position="173"/>
    </location>
</feature>
<keyword evidence="4" id="KW-1133">Transmembrane helix</keyword>
<dbReference type="InterPro" id="IPR016817">
    <property type="entry name" value="MannP-dilichol_defect-1"/>
</dbReference>
<evidence type="ECO:0000256" key="2">
    <source>
        <dbReference type="ARBA" id="ARBA00022737"/>
    </source>
</evidence>
<dbReference type="EMBL" id="BLQM01000408">
    <property type="protein sequence ID" value="GMH88222.1"/>
    <property type="molecule type" value="Genomic_DNA"/>
</dbReference>
<reference evidence="6" key="1">
    <citation type="journal article" date="2023" name="Commun. Biol.">
        <title>Genome analysis of Parmales, the sister group of diatoms, reveals the evolutionary specialization of diatoms from phago-mixotrophs to photoautotrophs.</title>
        <authorList>
            <person name="Ban H."/>
            <person name="Sato S."/>
            <person name="Yoshikawa S."/>
            <person name="Yamada K."/>
            <person name="Nakamura Y."/>
            <person name="Ichinomiya M."/>
            <person name="Sato N."/>
            <person name="Blanc-Mathieu R."/>
            <person name="Endo H."/>
            <person name="Kuwata A."/>
            <person name="Ogata H."/>
        </authorList>
    </citation>
    <scope>NUCLEOTIDE SEQUENCE [LARGE SCALE GENOMIC DNA]</scope>
</reference>
<proteinExistence type="predicted"/>